<dbReference type="EMBL" id="CM001167">
    <property type="protein sequence ID" value="EGJ71970.1"/>
    <property type="molecule type" value="Genomic_DNA"/>
</dbReference>
<name>F3ZRG2_9BACE</name>
<dbReference type="Pfam" id="PF14060">
    <property type="entry name" value="DUF4252"/>
    <property type="match status" value="1"/>
</dbReference>
<protein>
    <recommendedName>
        <fullName evidence="4">DUF4252 domain-containing protein</fullName>
    </recommendedName>
</protein>
<dbReference type="eggNOG" id="ENOG5030JUM">
    <property type="taxonomic scope" value="Bacteria"/>
</dbReference>
<organism evidence="2 3">
    <name type="scientific">Bacteroides coprosuis DSM 18011</name>
    <dbReference type="NCBI Taxonomy" id="679937"/>
    <lineage>
        <taxon>Bacteria</taxon>
        <taxon>Pseudomonadati</taxon>
        <taxon>Bacteroidota</taxon>
        <taxon>Bacteroidia</taxon>
        <taxon>Bacteroidales</taxon>
        <taxon>Bacteroidaceae</taxon>
        <taxon>Bacteroides</taxon>
    </lineage>
</organism>
<dbReference type="InterPro" id="IPR025348">
    <property type="entry name" value="DUF4252"/>
</dbReference>
<dbReference type="AlphaFoldDB" id="F3ZRG2"/>
<gene>
    <name evidence="2" type="ORF">Bcop_1780</name>
</gene>
<proteinExistence type="predicted"/>
<keyword evidence="1" id="KW-0732">Signal</keyword>
<feature type="chain" id="PRO_5003303798" description="DUF4252 domain-containing protein" evidence="1">
    <location>
        <begin position="20"/>
        <end position="149"/>
    </location>
</feature>
<dbReference type="HOGENOM" id="CLU_1745986_0_0_10"/>
<dbReference type="Proteomes" id="UP000018439">
    <property type="component" value="Chromosome"/>
</dbReference>
<reference evidence="2 3" key="1">
    <citation type="journal article" date="2011" name="Stand. Genomic Sci.">
        <title>Non-contiguous finished genome sequence of Bacteroides coprosuis type strain (PC139).</title>
        <authorList>
            <person name="Land M."/>
            <person name="Held B."/>
            <person name="Gronow S."/>
            <person name="Abt B."/>
            <person name="Lucas S."/>
            <person name="Del Rio T.G."/>
            <person name="Nolan M."/>
            <person name="Tice H."/>
            <person name="Cheng J.F."/>
            <person name="Pitluck S."/>
            <person name="Liolios K."/>
            <person name="Pagani I."/>
            <person name="Ivanova N."/>
            <person name="Mavromatis K."/>
            <person name="Mikhailova N."/>
            <person name="Pati A."/>
            <person name="Tapia R."/>
            <person name="Han C."/>
            <person name="Goodwin L."/>
            <person name="Chen A."/>
            <person name="Palaniappan K."/>
            <person name="Hauser L."/>
            <person name="Brambilla E.M."/>
            <person name="Rohde M."/>
            <person name="Goker M."/>
            <person name="Detter J.C."/>
            <person name="Woyke T."/>
            <person name="Bristow J."/>
            <person name="Eisen J.A."/>
            <person name="Markowitz V."/>
            <person name="Hugenholtz P."/>
            <person name="Kyrpides N.C."/>
            <person name="Klenk H.P."/>
            <person name="Lapidus A."/>
        </authorList>
    </citation>
    <scope>NUCLEOTIDE SEQUENCE</scope>
    <source>
        <strain evidence="2 3">DSM 18011</strain>
    </source>
</reference>
<keyword evidence="3" id="KW-1185">Reference proteome</keyword>
<evidence type="ECO:0000313" key="2">
    <source>
        <dbReference type="EMBL" id="EGJ71970.1"/>
    </source>
</evidence>
<accession>F3ZRG2</accession>
<dbReference type="STRING" id="679937.Bcop_1780"/>
<feature type="signal peptide" evidence="1">
    <location>
        <begin position="1"/>
        <end position="19"/>
    </location>
</feature>
<evidence type="ECO:0000313" key="3">
    <source>
        <dbReference type="Proteomes" id="UP000018439"/>
    </source>
</evidence>
<sequence>MKKLYILLLFVLCTPLLKAQNFTKLIDKYKGKPDVTVLNLDKKMLSSMGKDVQQYGIEEIQILSLDECDKSLIQAFNKDIEAIKPDGEYETLVKSVEEDEFAHILIKAKDHVISEMVILSGEEDEGALVWLKGSLDSNNLGFVNYYLNK</sequence>
<evidence type="ECO:0000256" key="1">
    <source>
        <dbReference type="SAM" id="SignalP"/>
    </source>
</evidence>
<evidence type="ECO:0008006" key="4">
    <source>
        <dbReference type="Google" id="ProtNLM"/>
    </source>
</evidence>